<keyword evidence="1" id="KW-1133">Transmembrane helix</keyword>
<keyword evidence="1" id="KW-0472">Membrane</keyword>
<dbReference type="Proteomes" id="UP001054857">
    <property type="component" value="Unassembled WGS sequence"/>
</dbReference>
<name>A0AAD3DWI9_9CHLO</name>
<feature type="non-terminal residue" evidence="2">
    <location>
        <position position="118"/>
    </location>
</feature>
<reference evidence="2 3" key="1">
    <citation type="journal article" date="2021" name="Sci. Rep.">
        <title>Genome sequencing of the multicellular alga Astrephomene provides insights into convergent evolution of germ-soma differentiation.</title>
        <authorList>
            <person name="Yamashita S."/>
            <person name="Yamamoto K."/>
            <person name="Matsuzaki R."/>
            <person name="Suzuki S."/>
            <person name="Yamaguchi H."/>
            <person name="Hirooka S."/>
            <person name="Minakuchi Y."/>
            <person name="Miyagishima S."/>
            <person name="Kawachi M."/>
            <person name="Toyoda A."/>
            <person name="Nozaki H."/>
        </authorList>
    </citation>
    <scope>NUCLEOTIDE SEQUENCE [LARGE SCALE GENOMIC DNA]</scope>
    <source>
        <strain evidence="2 3">NIES-4017</strain>
    </source>
</reference>
<comment type="caution">
    <text evidence="2">The sequence shown here is derived from an EMBL/GenBank/DDBJ whole genome shotgun (WGS) entry which is preliminary data.</text>
</comment>
<protein>
    <submittedName>
        <fullName evidence="2">Uncharacterized protein</fullName>
    </submittedName>
</protein>
<evidence type="ECO:0000313" key="3">
    <source>
        <dbReference type="Proteomes" id="UP001054857"/>
    </source>
</evidence>
<sequence>MPQSSGACRSLATYFQLPITGIRLLWKLLLITALGVIKGVVIFIPVAFVTIPTWTLVTVIYWPVAVVATFITVALTQRLGTSLRLLVLLLLPVPLVAWPVAMALASCFFSLGVGLLWP</sequence>
<gene>
    <name evidence="2" type="ORF">Agub_g8654</name>
</gene>
<feature type="transmembrane region" description="Helical" evidence="1">
    <location>
        <begin position="24"/>
        <end position="48"/>
    </location>
</feature>
<dbReference type="EMBL" id="BMAR01000017">
    <property type="protein sequence ID" value="GFR47086.1"/>
    <property type="molecule type" value="Genomic_DNA"/>
</dbReference>
<proteinExistence type="predicted"/>
<dbReference type="PANTHER" id="PTHR31133">
    <property type="entry name" value="MEMBRANE PROTEIN"/>
    <property type="match status" value="1"/>
</dbReference>
<feature type="transmembrane region" description="Helical" evidence="1">
    <location>
        <begin position="87"/>
        <end position="117"/>
    </location>
</feature>
<accession>A0AAD3DWI9</accession>
<feature type="transmembrane region" description="Helical" evidence="1">
    <location>
        <begin position="54"/>
        <end position="75"/>
    </location>
</feature>
<keyword evidence="3" id="KW-1185">Reference proteome</keyword>
<dbReference type="InterPro" id="IPR040229">
    <property type="entry name" value="At3g27390-like"/>
</dbReference>
<organism evidence="2 3">
    <name type="scientific">Astrephomene gubernaculifera</name>
    <dbReference type="NCBI Taxonomy" id="47775"/>
    <lineage>
        <taxon>Eukaryota</taxon>
        <taxon>Viridiplantae</taxon>
        <taxon>Chlorophyta</taxon>
        <taxon>core chlorophytes</taxon>
        <taxon>Chlorophyceae</taxon>
        <taxon>CS clade</taxon>
        <taxon>Chlamydomonadales</taxon>
        <taxon>Astrephomenaceae</taxon>
        <taxon>Astrephomene</taxon>
    </lineage>
</organism>
<dbReference type="AlphaFoldDB" id="A0AAD3DWI9"/>
<evidence type="ECO:0000256" key="1">
    <source>
        <dbReference type="SAM" id="Phobius"/>
    </source>
</evidence>
<dbReference type="PANTHER" id="PTHR31133:SF12">
    <property type="entry name" value="MEMBRANE PROTEIN"/>
    <property type="match status" value="1"/>
</dbReference>
<keyword evidence="1" id="KW-0812">Transmembrane</keyword>
<evidence type="ECO:0000313" key="2">
    <source>
        <dbReference type="EMBL" id="GFR47086.1"/>
    </source>
</evidence>